<keyword evidence="2 5" id="KW-0238">DNA-binding</keyword>
<evidence type="ECO:0000259" key="8">
    <source>
        <dbReference type="PROSITE" id="PS50071"/>
    </source>
</evidence>
<dbReference type="EMBL" id="JAAWWB010000011">
    <property type="protein sequence ID" value="KAG6772781.1"/>
    <property type="molecule type" value="Genomic_DNA"/>
</dbReference>
<keyword evidence="4 5" id="KW-0539">Nucleus</keyword>
<feature type="compositionally biased region" description="Acidic residues" evidence="7">
    <location>
        <begin position="146"/>
        <end position="162"/>
    </location>
</feature>
<dbReference type="SMART" id="SM00389">
    <property type="entry name" value="HOX"/>
    <property type="match status" value="1"/>
</dbReference>
<gene>
    <name evidence="9" type="ORF">POTOM_024201</name>
</gene>
<evidence type="ECO:0000313" key="10">
    <source>
        <dbReference type="Proteomes" id="UP000886885"/>
    </source>
</evidence>
<dbReference type="CDD" id="cd00086">
    <property type="entry name" value="homeodomain"/>
    <property type="match status" value="1"/>
</dbReference>
<feature type="DNA-binding region" description="Homeobox" evidence="5">
    <location>
        <begin position="265"/>
        <end position="324"/>
    </location>
</feature>
<dbReference type="Pfam" id="PF00046">
    <property type="entry name" value="Homeodomain"/>
    <property type="match status" value="1"/>
</dbReference>
<evidence type="ECO:0000256" key="6">
    <source>
        <dbReference type="RuleBase" id="RU000682"/>
    </source>
</evidence>
<dbReference type="AlphaFoldDB" id="A0A8X7ZPD1"/>
<dbReference type="Proteomes" id="UP000886885">
    <property type="component" value="Chromosome 6A"/>
</dbReference>
<protein>
    <recommendedName>
        <fullName evidence="8">Homeobox domain-containing protein</fullName>
    </recommendedName>
</protein>
<sequence>MAFALSSSSASTAFQSLTSLHSGDGLHLRSSNLLLPRHSLATSTLAFSRRRNHNSTVTSSSKKKKKSVSKKEAREEDEIDEDAFEALFGMLEEDLKSDDLSMGDGEDEDGDLSEKDLEKLQRELEEALGVGGDDDVEVEMASSVGDDVEDDDGDEEEGEEEERPVMLKNWQLRRLARVLKIGRRKTGIKSLAAELCLDRAVVLDLLRDPPPNLVMMSAALPDEPAPTLVMPETKPSEIVPEETREENVVKSEREMKLPVHVRQDSWFARKRLKKVHVETLERVYRRTKRPTNTMVSSIVHVTNLPRKRVVKWFEDKRAEDGVPEHRNPFQRSVPETVYTCVHGKHCKMKNRPHTNDYGSWHDCMGLLVKMDTESARVVGVTDPSNLKAAAPAAFPRSYSTAPMNQSSKAFGKPLGIPKSKSIRRKLLSNLRLSNK</sequence>
<evidence type="ECO:0000256" key="4">
    <source>
        <dbReference type="ARBA" id="ARBA00023242"/>
    </source>
</evidence>
<dbReference type="GO" id="GO:0005634">
    <property type="term" value="C:nucleus"/>
    <property type="evidence" value="ECO:0007669"/>
    <property type="project" value="UniProtKB-SubCell"/>
</dbReference>
<evidence type="ECO:0000256" key="7">
    <source>
        <dbReference type="SAM" id="MobiDB-lite"/>
    </source>
</evidence>
<evidence type="ECO:0000256" key="1">
    <source>
        <dbReference type="ARBA" id="ARBA00004123"/>
    </source>
</evidence>
<dbReference type="InterPro" id="IPR001356">
    <property type="entry name" value="HD"/>
</dbReference>
<keyword evidence="3 5" id="KW-0371">Homeobox</keyword>
<dbReference type="PROSITE" id="PS50071">
    <property type="entry name" value="HOMEOBOX_2"/>
    <property type="match status" value="1"/>
</dbReference>
<evidence type="ECO:0000313" key="9">
    <source>
        <dbReference type="EMBL" id="KAG6772781.1"/>
    </source>
</evidence>
<comment type="subcellular location">
    <subcellularLocation>
        <location evidence="1 5 6">Nucleus</location>
    </subcellularLocation>
</comment>
<feature type="domain" description="Homeobox" evidence="8">
    <location>
        <begin position="263"/>
        <end position="323"/>
    </location>
</feature>
<evidence type="ECO:0000256" key="5">
    <source>
        <dbReference type="PROSITE-ProRule" id="PRU00108"/>
    </source>
</evidence>
<proteinExistence type="predicted"/>
<dbReference type="OrthoDB" id="514822at2759"/>
<feature type="region of interest" description="Disordered" evidence="7">
    <location>
        <begin position="143"/>
        <end position="164"/>
    </location>
</feature>
<organism evidence="9 10">
    <name type="scientific">Populus tomentosa</name>
    <name type="common">Chinese white poplar</name>
    <dbReference type="NCBI Taxonomy" id="118781"/>
    <lineage>
        <taxon>Eukaryota</taxon>
        <taxon>Viridiplantae</taxon>
        <taxon>Streptophyta</taxon>
        <taxon>Embryophyta</taxon>
        <taxon>Tracheophyta</taxon>
        <taxon>Spermatophyta</taxon>
        <taxon>Magnoliopsida</taxon>
        <taxon>eudicotyledons</taxon>
        <taxon>Gunneridae</taxon>
        <taxon>Pentapetalae</taxon>
        <taxon>rosids</taxon>
        <taxon>fabids</taxon>
        <taxon>Malpighiales</taxon>
        <taxon>Salicaceae</taxon>
        <taxon>Saliceae</taxon>
        <taxon>Populus</taxon>
    </lineage>
</organism>
<reference evidence="9" key="1">
    <citation type="journal article" date="2020" name="bioRxiv">
        <title>Hybrid origin of Populus tomentosa Carr. identified through genome sequencing and phylogenomic analysis.</title>
        <authorList>
            <person name="An X."/>
            <person name="Gao K."/>
            <person name="Chen Z."/>
            <person name="Li J."/>
            <person name="Yang X."/>
            <person name="Yang X."/>
            <person name="Zhou J."/>
            <person name="Guo T."/>
            <person name="Zhao T."/>
            <person name="Huang S."/>
            <person name="Miao D."/>
            <person name="Khan W.U."/>
            <person name="Rao P."/>
            <person name="Ye M."/>
            <person name="Lei B."/>
            <person name="Liao W."/>
            <person name="Wang J."/>
            <person name="Ji L."/>
            <person name="Li Y."/>
            <person name="Guo B."/>
            <person name="Mustafa N.S."/>
            <person name="Li S."/>
            <person name="Yun Q."/>
            <person name="Keller S.R."/>
            <person name="Mao J."/>
            <person name="Zhang R."/>
            <person name="Strauss S.H."/>
        </authorList>
    </citation>
    <scope>NUCLEOTIDE SEQUENCE</scope>
    <source>
        <strain evidence="9">GM15</strain>
        <tissue evidence="9">Leaf</tissue>
    </source>
</reference>
<evidence type="ECO:0000256" key="3">
    <source>
        <dbReference type="ARBA" id="ARBA00023155"/>
    </source>
</evidence>
<keyword evidence="10" id="KW-1185">Reference proteome</keyword>
<feature type="region of interest" description="Disordered" evidence="7">
    <location>
        <begin position="45"/>
        <end position="78"/>
    </location>
</feature>
<dbReference type="PANTHER" id="PTHR15467:SF9">
    <property type="entry name" value="HOMEOBOX DOMAIN-CONTAINING PROTEIN"/>
    <property type="match status" value="1"/>
</dbReference>
<evidence type="ECO:0000256" key="2">
    <source>
        <dbReference type="ARBA" id="ARBA00023125"/>
    </source>
</evidence>
<dbReference type="GO" id="GO:0003677">
    <property type="term" value="F:DNA binding"/>
    <property type="evidence" value="ECO:0007669"/>
    <property type="project" value="UniProtKB-UniRule"/>
</dbReference>
<comment type="caution">
    <text evidence="9">The sequence shown here is derived from an EMBL/GenBank/DDBJ whole genome shotgun (WGS) entry which is preliminary data.</text>
</comment>
<dbReference type="GO" id="GO:0000981">
    <property type="term" value="F:DNA-binding transcription factor activity, RNA polymerase II-specific"/>
    <property type="evidence" value="ECO:0007669"/>
    <property type="project" value="TreeGrafter"/>
</dbReference>
<accession>A0A8X7ZPD1</accession>
<name>A0A8X7ZPD1_POPTO</name>
<dbReference type="PANTHER" id="PTHR15467">
    <property type="entry name" value="ZINC-FINGERS AND HOMEOBOXES RELATED"/>
    <property type="match status" value="1"/>
</dbReference>